<evidence type="ECO:0000256" key="13">
    <source>
        <dbReference type="HAMAP-Rule" id="MF_00036"/>
    </source>
</evidence>
<dbReference type="GO" id="GO:0005524">
    <property type="term" value="F:ATP binding"/>
    <property type="evidence" value="ECO:0007669"/>
    <property type="project" value="UniProtKB-UniRule"/>
</dbReference>
<dbReference type="Gene3D" id="2.40.30.130">
    <property type="match status" value="1"/>
</dbReference>
<feature type="coiled-coil region" evidence="14">
    <location>
        <begin position="756"/>
        <end position="790"/>
    </location>
</feature>
<evidence type="ECO:0000256" key="3">
    <source>
        <dbReference type="ARBA" id="ARBA00022490"/>
    </source>
</evidence>
<dbReference type="FunFam" id="2.40.30.130:FF:000010">
    <property type="entry name" value="Alanine--tRNA ligase"/>
    <property type="match status" value="1"/>
</dbReference>
<keyword evidence="7 13" id="KW-0547">Nucleotide-binding</keyword>
<dbReference type="RefSeq" id="WP_012021580.1">
    <property type="nucleotide sequence ID" value="NZ_AP019770.1"/>
</dbReference>
<evidence type="ECO:0000313" key="18">
    <source>
        <dbReference type="EMBL" id="AKV76868.1"/>
    </source>
</evidence>
<feature type="binding site" evidence="13">
    <location>
        <position position="704"/>
    </location>
    <ligand>
        <name>Zn(2+)</name>
        <dbReference type="ChEBI" id="CHEBI:29105"/>
    </ligand>
</feature>
<dbReference type="GO" id="GO:0004813">
    <property type="term" value="F:alanine-tRNA ligase activity"/>
    <property type="evidence" value="ECO:0007669"/>
    <property type="project" value="UniProtKB-UniRule"/>
</dbReference>
<dbReference type="EMBL" id="CP012175">
    <property type="protein sequence ID" value="AKV81364.1"/>
    <property type="molecule type" value="Genomic_DNA"/>
</dbReference>
<dbReference type="Proteomes" id="UP000068832">
    <property type="component" value="Chromosome"/>
</dbReference>
<evidence type="ECO:0000256" key="10">
    <source>
        <dbReference type="ARBA" id="ARBA00022884"/>
    </source>
</evidence>
<dbReference type="InterPro" id="IPR018162">
    <property type="entry name" value="Ala-tRNA-ligase_IIc_anticod-bd"/>
</dbReference>
<dbReference type="NCBIfam" id="TIGR00344">
    <property type="entry name" value="alaS"/>
    <property type="match status" value="1"/>
</dbReference>
<dbReference type="Proteomes" id="UP000062475">
    <property type="component" value="Chromosome"/>
</dbReference>
<dbReference type="FunFam" id="3.30.930.10:FF:000056">
    <property type="entry name" value="Alanine--tRNA ligase"/>
    <property type="match status" value="1"/>
</dbReference>
<evidence type="ECO:0000313" key="24">
    <source>
        <dbReference type="Proteomes" id="UP000061362"/>
    </source>
</evidence>
<reference evidence="21 23" key="3">
    <citation type="submission" date="2015-07" db="EMBL/GenBank/DDBJ databases">
        <title>Physiological, transcriptional responses and genome re-sequencing of acid resistant extremely thermoacidophilic Metallosphaera sedula SARC-M1.</title>
        <authorList>
            <person name="Ai C."/>
            <person name="McCarthy S."/>
            <person name="Eckrich V."/>
            <person name="Rudrappa D."/>
            <person name="Qiu G."/>
            <person name="Blum P."/>
        </authorList>
    </citation>
    <scope>NUCLEOTIDE SEQUENCE [LARGE SCALE GENOMIC DNA]</scope>
    <source>
        <strain evidence="21 23">SARC-M1</strain>
    </source>
</reference>
<dbReference type="Proteomes" id="UP000029084">
    <property type="component" value="Chromosome"/>
</dbReference>
<dbReference type="GO" id="GO:0006419">
    <property type="term" value="P:alanyl-tRNA aminoacylation"/>
    <property type="evidence" value="ECO:0007669"/>
    <property type="project" value="UniProtKB-UniRule"/>
</dbReference>
<evidence type="ECO:0000256" key="7">
    <source>
        <dbReference type="ARBA" id="ARBA00022741"/>
    </source>
</evidence>
<dbReference type="SUPFAM" id="SSF101353">
    <property type="entry name" value="Putative anticodon-binding domain of alanyl-tRNA synthetase (AlaRS)"/>
    <property type="match status" value="1"/>
</dbReference>
<dbReference type="NCBIfam" id="TIGR03683">
    <property type="entry name" value="A-tRNA_syn_arch"/>
    <property type="match status" value="1"/>
</dbReference>
<dbReference type="OMA" id="NKKDNFW"/>
<evidence type="ECO:0000313" key="25">
    <source>
        <dbReference type="Proteomes" id="UP000062398"/>
    </source>
</evidence>
<dbReference type="FunFam" id="3.30.980.10:FF:000004">
    <property type="entry name" value="Alanine--tRNA ligase, cytoplasmic"/>
    <property type="match status" value="1"/>
</dbReference>
<dbReference type="Gene3D" id="3.30.930.10">
    <property type="entry name" value="Bira Bifunctional Protein, Domain 2"/>
    <property type="match status" value="1"/>
</dbReference>
<dbReference type="EMBL" id="CP012173">
    <property type="protein sequence ID" value="AKV76868.1"/>
    <property type="molecule type" value="Genomic_DNA"/>
</dbReference>
<reference evidence="24 25" key="2">
    <citation type="journal article" date="2015" name="Genome Announc.">
        <title>Complete Genome Sequences of Evolved Arsenate-Resistant Metallosphaera sedula Strains.</title>
        <authorList>
            <person name="Ai C."/>
            <person name="McCarthy S."/>
            <person name="Schackwitz W."/>
            <person name="Martin J."/>
            <person name="Lipzen A."/>
            <person name="Blum P."/>
        </authorList>
    </citation>
    <scope>NUCLEOTIDE SEQUENCE [LARGE SCALE GENOMIC DNA]</scope>
    <source>
        <strain evidence="19 25">ARS120-1</strain>
        <strain evidence="20 24">ARS120-2</strain>
        <strain evidence="17 27">ARS50-1</strain>
        <strain evidence="18 26">ARS50-2</strain>
    </source>
</reference>
<feature type="domain" description="Alanyl-transfer RNA synthetases family profile" evidence="15">
    <location>
        <begin position="60"/>
        <end position="747"/>
    </location>
</feature>
<dbReference type="InterPro" id="IPR003156">
    <property type="entry name" value="DHHA1_dom"/>
</dbReference>
<evidence type="ECO:0000256" key="8">
    <source>
        <dbReference type="ARBA" id="ARBA00022833"/>
    </source>
</evidence>
<dbReference type="Pfam" id="PF02272">
    <property type="entry name" value="DHHA1"/>
    <property type="match status" value="1"/>
</dbReference>
<organism evidence="16 22">
    <name type="scientific">Metallosphaera sedula</name>
    <dbReference type="NCBI Taxonomy" id="43687"/>
    <lineage>
        <taxon>Archaea</taxon>
        <taxon>Thermoproteota</taxon>
        <taxon>Thermoprotei</taxon>
        <taxon>Sulfolobales</taxon>
        <taxon>Sulfolobaceae</taxon>
        <taxon>Metallosphaera</taxon>
    </lineage>
</organism>
<proteinExistence type="inferred from homology"/>
<evidence type="ECO:0000313" key="16">
    <source>
        <dbReference type="EMBL" id="AIM27777.1"/>
    </source>
</evidence>
<protein>
    <recommendedName>
        <fullName evidence="13">Alanine--tRNA ligase</fullName>
        <ecNumber evidence="13">6.1.1.7</ecNumber>
    </recommendedName>
    <alternativeName>
        <fullName evidence="13">Alanyl-tRNA synthetase</fullName>
        <shortName evidence="13">AlaRS</shortName>
    </alternativeName>
</protein>
<keyword evidence="10 13" id="KW-0694">RNA-binding</keyword>
<evidence type="ECO:0000313" key="26">
    <source>
        <dbReference type="Proteomes" id="UP000062475"/>
    </source>
</evidence>
<dbReference type="InterPro" id="IPR022429">
    <property type="entry name" value="Ala-tRNA_lgiase_arc"/>
</dbReference>
<keyword evidence="4 13" id="KW-0820">tRNA-binding</keyword>
<dbReference type="Gene3D" id="3.30.980.10">
    <property type="entry name" value="Threonyl-trna Synthetase, Chain A, domain 2"/>
    <property type="match status" value="1"/>
</dbReference>
<dbReference type="SUPFAM" id="SSF55681">
    <property type="entry name" value="Class II aaRS and biotin synthetases"/>
    <property type="match status" value="1"/>
</dbReference>
<keyword evidence="3 13" id="KW-0963">Cytoplasm</keyword>
<dbReference type="Proteomes" id="UP000061362">
    <property type="component" value="Chromosome"/>
</dbReference>
<evidence type="ECO:0000256" key="6">
    <source>
        <dbReference type="ARBA" id="ARBA00022723"/>
    </source>
</evidence>
<comment type="subcellular location">
    <subcellularLocation>
        <location evidence="1 13">Cytoplasm</location>
    </subcellularLocation>
</comment>
<keyword evidence="12 13" id="KW-0030">Aminoacyl-tRNA synthetase</keyword>
<evidence type="ECO:0000256" key="2">
    <source>
        <dbReference type="ARBA" id="ARBA00008226"/>
    </source>
</evidence>
<dbReference type="Gene3D" id="3.30.54.20">
    <property type="match status" value="1"/>
</dbReference>
<dbReference type="PRINTS" id="PR00980">
    <property type="entry name" value="TRNASYNTHALA"/>
</dbReference>
<keyword evidence="9 13" id="KW-0067">ATP-binding</keyword>
<dbReference type="SMR" id="A0A088E7S7"/>
<dbReference type="SUPFAM" id="SSF50447">
    <property type="entry name" value="Translation proteins"/>
    <property type="match status" value="1"/>
</dbReference>
<gene>
    <name evidence="13" type="primary">alaS</name>
    <name evidence="16" type="ORF">HA72_1638</name>
    <name evidence="17" type="ORF">MsedA_1666</name>
    <name evidence="18" type="ORF">MsedB_1668</name>
    <name evidence="19" type="ORF">MsedC_1666</name>
    <name evidence="20" type="ORF">MsedD_1667</name>
    <name evidence="21" type="ORF">MsedE_1669</name>
</gene>
<dbReference type="InterPro" id="IPR018164">
    <property type="entry name" value="Ala-tRNA-synth_IIc_N"/>
</dbReference>
<dbReference type="InterPro" id="IPR050058">
    <property type="entry name" value="Ala-tRNA_ligase"/>
</dbReference>
<evidence type="ECO:0000256" key="12">
    <source>
        <dbReference type="ARBA" id="ARBA00023146"/>
    </source>
</evidence>
<comment type="function">
    <text evidence="13">Catalyzes the attachment of alanine to tRNA(Ala) in a two-step reaction: alanine is first activated by ATP to form Ala-AMP and then transferred to the acceptor end of tRNA(Ala). Also edits incorrectly charged Ser-tRNA(Ala) and Gly-tRNA(Ala) via its editing domain.</text>
</comment>
<evidence type="ECO:0000256" key="9">
    <source>
        <dbReference type="ARBA" id="ARBA00022840"/>
    </source>
</evidence>
<dbReference type="Pfam" id="PF01411">
    <property type="entry name" value="tRNA-synt_2c"/>
    <property type="match status" value="1"/>
</dbReference>
<evidence type="ECO:0000256" key="11">
    <source>
        <dbReference type="ARBA" id="ARBA00022917"/>
    </source>
</evidence>
<dbReference type="AlphaFoldDB" id="A0A088E7S7"/>
<evidence type="ECO:0000313" key="20">
    <source>
        <dbReference type="EMBL" id="AKV81364.1"/>
    </source>
</evidence>
<dbReference type="EC" id="6.1.1.7" evidence="13"/>
<dbReference type="OrthoDB" id="7506at2157"/>
<feature type="binding site" evidence="13">
    <location>
        <position position="604"/>
    </location>
    <ligand>
        <name>Zn(2+)</name>
        <dbReference type="ChEBI" id="CHEBI:29105"/>
    </ligand>
</feature>
<evidence type="ECO:0000313" key="23">
    <source>
        <dbReference type="Proteomes" id="UP000056255"/>
    </source>
</evidence>
<dbReference type="InterPro" id="IPR002318">
    <property type="entry name" value="Ala-tRNA-lgiase_IIc"/>
</dbReference>
<evidence type="ECO:0000313" key="17">
    <source>
        <dbReference type="EMBL" id="AKV74630.1"/>
    </source>
</evidence>
<dbReference type="InterPro" id="IPR012947">
    <property type="entry name" value="tRNA_SAD"/>
</dbReference>
<comment type="cofactor">
    <cofactor evidence="13">
        <name>Zn(2+)</name>
        <dbReference type="ChEBI" id="CHEBI:29105"/>
    </cofactor>
    <text evidence="13">Binds 1 zinc ion per subunit.</text>
</comment>
<dbReference type="InterPro" id="IPR009000">
    <property type="entry name" value="Transl_B-barrel_sf"/>
</dbReference>
<dbReference type="GO" id="GO:0008270">
    <property type="term" value="F:zinc ion binding"/>
    <property type="evidence" value="ECO:0007669"/>
    <property type="project" value="UniProtKB-UniRule"/>
</dbReference>
<feature type="binding site" evidence="13">
    <location>
        <position position="708"/>
    </location>
    <ligand>
        <name>Zn(2+)</name>
        <dbReference type="ChEBI" id="CHEBI:29105"/>
    </ligand>
</feature>
<evidence type="ECO:0000256" key="14">
    <source>
        <dbReference type="SAM" id="Coils"/>
    </source>
</evidence>
<dbReference type="Pfam" id="PF07973">
    <property type="entry name" value="tRNA_SAD"/>
    <property type="match status" value="1"/>
</dbReference>
<dbReference type="EMBL" id="CP012176">
    <property type="protein sequence ID" value="AKV83598.1"/>
    <property type="molecule type" value="Genomic_DNA"/>
</dbReference>
<dbReference type="GO" id="GO:0005737">
    <property type="term" value="C:cytoplasm"/>
    <property type="evidence" value="ECO:0007669"/>
    <property type="project" value="UniProtKB-SubCell"/>
</dbReference>
<dbReference type="GO" id="GO:0000049">
    <property type="term" value="F:tRNA binding"/>
    <property type="evidence" value="ECO:0007669"/>
    <property type="project" value="UniProtKB-KW"/>
</dbReference>
<dbReference type="HAMAP" id="MF_00036_A">
    <property type="entry name" value="Ala_tRNA_synth_A"/>
    <property type="match status" value="1"/>
</dbReference>
<dbReference type="EMBL" id="CP012174">
    <property type="protein sequence ID" value="AKV79119.1"/>
    <property type="molecule type" value="Genomic_DNA"/>
</dbReference>
<dbReference type="EMBL" id="CP012172">
    <property type="protein sequence ID" value="AKV74630.1"/>
    <property type="molecule type" value="Genomic_DNA"/>
</dbReference>
<evidence type="ECO:0000256" key="5">
    <source>
        <dbReference type="ARBA" id="ARBA00022598"/>
    </source>
</evidence>
<dbReference type="SMART" id="SM00863">
    <property type="entry name" value="tRNA_SAD"/>
    <property type="match status" value="1"/>
</dbReference>
<evidence type="ECO:0000256" key="4">
    <source>
        <dbReference type="ARBA" id="ARBA00022555"/>
    </source>
</evidence>
<evidence type="ECO:0000313" key="27">
    <source>
        <dbReference type="Proteomes" id="UP000068832"/>
    </source>
</evidence>
<evidence type="ECO:0000256" key="1">
    <source>
        <dbReference type="ARBA" id="ARBA00004496"/>
    </source>
</evidence>
<dbReference type="InterPro" id="IPR018165">
    <property type="entry name" value="Ala-tRNA-synth_IIc_core"/>
</dbReference>
<keyword evidence="6 13" id="KW-0479">Metal-binding</keyword>
<accession>A0A088E7S7</accession>
<dbReference type="FunFam" id="3.30.54.20:FF:000004">
    <property type="entry name" value="Alanine--tRNA ligase"/>
    <property type="match status" value="1"/>
</dbReference>
<dbReference type="InterPro" id="IPR045864">
    <property type="entry name" value="aa-tRNA-synth_II/BPL/LPL"/>
</dbReference>
<keyword evidence="8 13" id="KW-0862">Zinc</keyword>
<dbReference type="EMBL" id="CP008822">
    <property type="protein sequence ID" value="AIM27777.1"/>
    <property type="molecule type" value="Genomic_DNA"/>
</dbReference>
<dbReference type="SUPFAM" id="SSF64182">
    <property type="entry name" value="DHH phosphoesterases"/>
    <property type="match status" value="1"/>
</dbReference>
<evidence type="ECO:0000259" key="15">
    <source>
        <dbReference type="PROSITE" id="PS50860"/>
    </source>
</evidence>
<dbReference type="CDD" id="cd00673">
    <property type="entry name" value="AlaRS_core"/>
    <property type="match status" value="1"/>
</dbReference>
<feature type="binding site" evidence="13">
    <location>
        <position position="600"/>
    </location>
    <ligand>
        <name>Zn(2+)</name>
        <dbReference type="ChEBI" id="CHEBI:29105"/>
    </ligand>
</feature>
<name>A0A088E7S7_9CREN</name>
<sequence>MKGNQEEYRLKFFLDHDYLRRECKVCKTPFWSKDKTREDCADIPCSDYYFLDMKESNLNWSVSEARRRFLDFFRRNGHEIIPPKPVLARWREDLYLTIASIVDFQPYITSGISPPPANPLVVSQPCIRMDDVDNVGITFGRHLTTFEMGGHHAFNYPDKFLYWKDETVAYAKEFFTKEMGIPEELLNFKESWWEGGGNAGPSFEVTVGGLELATLVFMQYEIRDGEYVPLKLKIVDTGYGIERLAWFTQKTPTAFHAIYGELVDKFLEKLGLPSLNPDMLKVASRFAGRIDPDVPSTIQGHREQVAKAMGLPVKEVSEELTRAARVFQVLDHTKTIALMLGDGLVPSSGGEGYLGRLLIRRALRTLKLLNVDVRLSELVDMQIGFWGKDFTQLVRNRDYILDAVNLEQEKFNEILNRMSSVVSSLTKKKEIGVEDLIQLYDSQGIPPDLMAEEMRSKGLKVEVPHNFYSIVAKRHQSAPVKKEWDTTKLPPEVVKQVKDLPPTEKLYYKDQYARNFEGVIVKSLGKYLVLDRTVFYPEGGGQLGDQGWLLLDGQRVKVVDTQKVGDVVVHVLEREISAKEGDKVKGEIDWVRRFRMMRHHTGTHVVLAAAKKLLGDHVWQAGAEKTPEKARLDITHHRNLTREEVKRIEEMANLVVDDRRPVTPFEINRTEAETKYGVSIYEGGVPNKAVIRLLEIKDWDVESCGGTHVANTADIGGIKIVNVEKIQDGIIRLEYVAGDVISSYAGNLEDKLEGLASKLETSTSQIESRVEKLKEENERMKELIAFYRRQYLDDLEKHVETRNVGKVKIVILPSLKDEDLEREAMRRLTSTQGVVVIHVNQVNGKLQIEIGTSKDLNVSTVVTELVKAGGKGGGRGTFGSVMIEKGTKEEVIDIVERAIKGGNS</sequence>
<dbReference type="PANTHER" id="PTHR11777">
    <property type="entry name" value="ALANYL-TRNA SYNTHETASE"/>
    <property type="match status" value="1"/>
</dbReference>
<comment type="catalytic activity">
    <reaction evidence="13">
        <text>tRNA(Ala) + L-alanine + ATP = L-alanyl-tRNA(Ala) + AMP + diphosphate</text>
        <dbReference type="Rhea" id="RHEA:12540"/>
        <dbReference type="Rhea" id="RHEA-COMP:9657"/>
        <dbReference type="Rhea" id="RHEA-COMP:9923"/>
        <dbReference type="ChEBI" id="CHEBI:30616"/>
        <dbReference type="ChEBI" id="CHEBI:33019"/>
        <dbReference type="ChEBI" id="CHEBI:57972"/>
        <dbReference type="ChEBI" id="CHEBI:78442"/>
        <dbReference type="ChEBI" id="CHEBI:78497"/>
        <dbReference type="ChEBI" id="CHEBI:456215"/>
        <dbReference type="EC" id="6.1.1.7"/>
    </reaction>
</comment>
<evidence type="ECO:0000313" key="19">
    <source>
        <dbReference type="EMBL" id="AKV79119.1"/>
    </source>
</evidence>
<dbReference type="PANTHER" id="PTHR11777:SF9">
    <property type="entry name" value="ALANINE--TRNA LIGASE, CYTOPLASMIC"/>
    <property type="match status" value="1"/>
</dbReference>
<dbReference type="InterPro" id="IPR018163">
    <property type="entry name" value="Thr/Ala-tRNA-synth_IIc_edit"/>
</dbReference>
<dbReference type="InterPro" id="IPR038763">
    <property type="entry name" value="DHH_sf"/>
</dbReference>
<dbReference type="PATRIC" id="fig|43687.5.peg.1771"/>
<comment type="similarity">
    <text evidence="2 13">Belongs to the class-II aminoacyl-tRNA synthetase family.</text>
</comment>
<keyword evidence="11 13" id="KW-0648">Protein biosynthesis</keyword>
<dbReference type="Proteomes" id="UP000062398">
    <property type="component" value="Chromosome"/>
</dbReference>
<dbReference type="PROSITE" id="PS50860">
    <property type="entry name" value="AA_TRNA_LIGASE_II_ALA"/>
    <property type="match status" value="1"/>
</dbReference>
<dbReference type="GO" id="GO:0002161">
    <property type="term" value="F:aminoacyl-tRNA deacylase activity"/>
    <property type="evidence" value="ECO:0007669"/>
    <property type="project" value="TreeGrafter"/>
</dbReference>
<keyword evidence="14" id="KW-0175">Coiled coil</keyword>
<reference evidence="16 22" key="1">
    <citation type="journal article" date="2014" name="J. Bacteriol.">
        <title>Role of an Archaeal PitA Transporter in the Copper and Arsenic Resistance of Metallosphaera sedula, an Extreme Thermoacidophile.</title>
        <authorList>
            <person name="McCarthy S."/>
            <person name="Ai C."/>
            <person name="Wheaton G."/>
            <person name="Tevatia R."/>
            <person name="Eckrich V."/>
            <person name="Kelly R."/>
            <person name="Blum P."/>
        </authorList>
    </citation>
    <scope>NUCLEOTIDE SEQUENCE [LARGE SCALE GENOMIC DNA]</scope>
    <source>
        <strain evidence="16 22">CuR1</strain>
    </source>
</reference>
<evidence type="ECO:0000313" key="21">
    <source>
        <dbReference type="EMBL" id="AKV83598.1"/>
    </source>
</evidence>
<dbReference type="Proteomes" id="UP000056255">
    <property type="component" value="Chromosome"/>
</dbReference>
<dbReference type="SUPFAM" id="SSF55186">
    <property type="entry name" value="ThrRS/AlaRS common domain"/>
    <property type="match status" value="1"/>
</dbReference>
<comment type="domain">
    <text evidence="13">Consists of three domains; the N-terminal catalytic domain, the editing domain and the C-terminal C-Ala domain. The editing domain removes incorrectly charged amino acids, while the C-Ala domain, along with tRNA(Ala), serves as a bridge to cooperatively bring together the editing and aminoacylation centers thus stimulating deacylation of misacylated tRNAs.</text>
</comment>
<dbReference type="GeneID" id="91756145"/>
<keyword evidence="5 13" id="KW-0436">Ligase</keyword>
<evidence type="ECO:0000313" key="22">
    <source>
        <dbReference type="Proteomes" id="UP000029084"/>
    </source>
</evidence>